<comment type="caution">
    <text evidence="1">The sequence shown here is derived from an EMBL/GenBank/DDBJ whole genome shotgun (WGS) entry which is preliminary data.</text>
</comment>
<gene>
    <name evidence="1" type="ORF">SDC9_120016</name>
</gene>
<protein>
    <submittedName>
        <fullName evidence="1">Uncharacterized protein</fullName>
    </submittedName>
</protein>
<organism evidence="1">
    <name type="scientific">bioreactor metagenome</name>
    <dbReference type="NCBI Taxonomy" id="1076179"/>
    <lineage>
        <taxon>unclassified sequences</taxon>
        <taxon>metagenomes</taxon>
        <taxon>ecological metagenomes</taxon>
    </lineage>
</organism>
<accession>A0A645C5J9</accession>
<dbReference type="AlphaFoldDB" id="A0A645C5J9"/>
<evidence type="ECO:0000313" key="1">
    <source>
        <dbReference type="EMBL" id="MPM73040.1"/>
    </source>
</evidence>
<reference evidence="1" key="1">
    <citation type="submission" date="2019-08" db="EMBL/GenBank/DDBJ databases">
        <authorList>
            <person name="Kucharzyk K."/>
            <person name="Murdoch R.W."/>
            <person name="Higgins S."/>
            <person name="Loffler F."/>
        </authorList>
    </citation>
    <scope>NUCLEOTIDE SEQUENCE</scope>
</reference>
<proteinExistence type="predicted"/>
<dbReference type="EMBL" id="VSSQ01025116">
    <property type="protein sequence ID" value="MPM73040.1"/>
    <property type="molecule type" value="Genomic_DNA"/>
</dbReference>
<sequence>MTGQGTGDIHPDIPVGGSPALGCFIEIVVQLGILEVCKPFLDGSFGLTADPEAFCLSCVVCELHDPAGHQLPFSSCIGGDDQALHIGSIQQRGDNGKLVLALLNHFLLELGRQHGKIREGPSSISVAVCSWFS</sequence>
<name>A0A645C5J9_9ZZZZ</name>